<evidence type="ECO:0000313" key="8">
    <source>
        <dbReference type="Proteomes" id="UP001596072"/>
    </source>
</evidence>
<keyword evidence="3" id="KW-0547">Nucleotide-binding</keyword>
<comment type="caution">
    <text evidence="7">The sequence shown here is derived from an EMBL/GenBank/DDBJ whole genome shotgun (WGS) entry which is preliminary data.</text>
</comment>
<dbReference type="CDD" id="cd01167">
    <property type="entry name" value="bac_FRK"/>
    <property type="match status" value="1"/>
</dbReference>
<evidence type="ECO:0000256" key="4">
    <source>
        <dbReference type="ARBA" id="ARBA00022777"/>
    </source>
</evidence>
<keyword evidence="2 7" id="KW-0808">Transferase</keyword>
<evidence type="ECO:0000313" key="7">
    <source>
        <dbReference type="EMBL" id="MFC5728608.1"/>
    </source>
</evidence>
<evidence type="ECO:0000256" key="2">
    <source>
        <dbReference type="ARBA" id="ARBA00022679"/>
    </source>
</evidence>
<accession>A0ABW0ZED7</accession>
<name>A0ABW0ZED7_9ACTN</name>
<dbReference type="InterPro" id="IPR011611">
    <property type="entry name" value="PfkB_dom"/>
</dbReference>
<dbReference type="GO" id="GO:0016301">
    <property type="term" value="F:kinase activity"/>
    <property type="evidence" value="ECO:0007669"/>
    <property type="project" value="UniProtKB-KW"/>
</dbReference>
<dbReference type="Pfam" id="PF00294">
    <property type="entry name" value="PfkB"/>
    <property type="match status" value="1"/>
</dbReference>
<dbReference type="SUPFAM" id="SSF53613">
    <property type="entry name" value="Ribokinase-like"/>
    <property type="match status" value="1"/>
</dbReference>
<dbReference type="InterPro" id="IPR050306">
    <property type="entry name" value="PfkB_Carbo_kinase"/>
</dbReference>
<dbReference type="InterPro" id="IPR029056">
    <property type="entry name" value="Ribokinase-like"/>
</dbReference>
<dbReference type="Gene3D" id="3.40.1190.20">
    <property type="match status" value="1"/>
</dbReference>
<feature type="domain" description="Carbohydrate kinase PfkB" evidence="6">
    <location>
        <begin position="18"/>
        <end position="289"/>
    </location>
</feature>
<comment type="similarity">
    <text evidence="1">Belongs to the carbohydrate kinase PfkB family.</text>
</comment>
<reference evidence="8" key="1">
    <citation type="journal article" date="2019" name="Int. J. Syst. Evol. Microbiol.">
        <title>The Global Catalogue of Microorganisms (GCM) 10K type strain sequencing project: providing services to taxonomists for standard genome sequencing and annotation.</title>
        <authorList>
            <consortium name="The Broad Institute Genomics Platform"/>
            <consortium name="The Broad Institute Genome Sequencing Center for Infectious Disease"/>
            <person name="Wu L."/>
            <person name="Ma J."/>
        </authorList>
    </citation>
    <scope>NUCLEOTIDE SEQUENCE [LARGE SCALE GENOMIC DNA]</scope>
    <source>
        <strain evidence="8">YIM 94188</strain>
    </source>
</reference>
<evidence type="ECO:0000259" key="6">
    <source>
        <dbReference type="Pfam" id="PF00294"/>
    </source>
</evidence>
<keyword evidence="8" id="KW-1185">Reference proteome</keyword>
<evidence type="ECO:0000256" key="3">
    <source>
        <dbReference type="ARBA" id="ARBA00022741"/>
    </source>
</evidence>
<sequence length="305" mass="31981">MIGEALIDIVRTGNERFYLPGGSCANVAVALARLGRRAALVTSYGDDHLGDLLDAHLVESGVEVLSGSRRTGVRTSSADAAIGPDGSATYRFDVSWDPDIQIEPDLYTVVHIGSIGAVMSPGAESVRRTVDAVGRSATVTYDVNARPALFGDRNEAVDKVTRLVAASDVVKASDEDLAWLHPAQPVDATAATWLELGAAAVLVTSGGTGASVFTPRGRVDVQGARVEVVDTIGAGDTFSAAMIDGLWSSGLLGADNHERLRELALPQWRRVAEYAALAAGVTVSRPGADPPYRHELSTKLALLNP</sequence>
<dbReference type="EC" id="2.7.1.-" evidence="7"/>
<gene>
    <name evidence="7" type="ORF">ACFPQB_06730</name>
</gene>
<dbReference type="EMBL" id="JBHSNS010000002">
    <property type="protein sequence ID" value="MFC5728608.1"/>
    <property type="molecule type" value="Genomic_DNA"/>
</dbReference>
<keyword evidence="4 7" id="KW-0418">Kinase</keyword>
<evidence type="ECO:0000256" key="5">
    <source>
        <dbReference type="ARBA" id="ARBA00022840"/>
    </source>
</evidence>
<keyword evidence="5" id="KW-0067">ATP-binding</keyword>
<evidence type="ECO:0000256" key="1">
    <source>
        <dbReference type="ARBA" id="ARBA00010688"/>
    </source>
</evidence>
<dbReference type="PROSITE" id="PS00584">
    <property type="entry name" value="PFKB_KINASES_2"/>
    <property type="match status" value="1"/>
</dbReference>
<dbReference type="Proteomes" id="UP001596072">
    <property type="component" value="Unassembled WGS sequence"/>
</dbReference>
<dbReference type="RefSeq" id="WP_240769856.1">
    <property type="nucleotide sequence ID" value="NZ_JBHSNS010000002.1"/>
</dbReference>
<dbReference type="PANTHER" id="PTHR43085">
    <property type="entry name" value="HEXOKINASE FAMILY MEMBER"/>
    <property type="match status" value="1"/>
</dbReference>
<dbReference type="PANTHER" id="PTHR43085:SF1">
    <property type="entry name" value="PSEUDOURIDINE KINASE-RELATED"/>
    <property type="match status" value="1"/>
</dbReference>
<organism evidence="7 8">
    <name type="scientific">Nocardioides vastitatis</name>
    <dbReference type="NCBI Taxonomy" id="2568655"/>
    <lineage>
        <taxon>Bacteria</taxon>
        <taxon>Bacillati</taxon>
        <taxon>Actinomycetota</taxon>
        <taxon>Actinomycetes</taxon>
        <taxon>Propionibacteriales</taxon>
        <taxon>Nocardioidaceae</taxon>
        <taxon>Nocardioides</taxon>
    </lineage>
</organism>
<protein>
    <submittedName>
        <fullName evidence="7">Carbohydrate kinase</fullName>
        <ecNumber evidence="7">2.7.1.-</ecNumber>
    </submittedName>
</protein>
<proteinExistence type="inferred from homology"/>
<dbReference type="InterPro" id="IPR002173">
    <property type="entry name" value="Carboh/pur_kinase_PfkB_CS"/>
</dbReference>